<dbReference type="InterPro" id="IPR051731">
    <property type="entry name" value="DENND11/AVL9_GEFs"/>
</dbReference>
<name>A0A8H2WWZ6_9AGAM</name>
<feature type="compositionally biased region" description="Polar residues" evidence="2">
    <location>
        <begin position="251"/>
        <end position="260"/>
    </location>
</feature>
<dbReference type="InterPro" id="IPR018307">
    <property type="entry name" value="ABL9/DENND6_dom"/>
</dbReference>
<dbReference type="PANTHER" id="PTHR31017">
    <property type="entry name" value="LATE SECRETORY PATHWAY PROTEIN AVL9-RELATED"/>
    <property type="match status" value="1"/>
</dbReference>
<dbReference type="PANTHER" id="PTHR31017:SF1">
    <property type="entry name" value="LATE SECRETORY PATHWAY PROTEIN AVL9 HOMOLOG"/>
    <property type="match status" value="1"/>
</dbReference>
<evidence type="ECO:0000313" key="4">
    <source>
        <dbReference type="EMBL" id="CAE6407456.1"/>
    </source>
</evidence>
<evidence type="ECO:0000256" key="2">
    <source>
        <dbReference type="SAM" id="MobiDB-lite"/>
    </source>
</evidence>
<accession>A0A8H2WWZ6</accession>
<feature type="region of interest" description="Disordered" evidence="2">
    <location>
        <begin position="367"/>
        <end position="387"/>
    </location>
</feature>
<feature type="compositionally biased region" description="Low complexity" evidence="2">
    <location>
        <begin position="215"/>
        <end position="230"/>
    </location>
</feature>
<feature type="domain" description="UDENN" evidence="3">
    <location>
        <begin position="406"/>
        <end position="873"/>
    </location>
</feature>
<feature type="compositionally biased region" description="Polar residues" evidence="2">
    <location>
        <begin position="68"/>
        <end position="94"/>
    </location>
</feature>
<feature type="compositionally biased region" description="Pro residues" evidence="2">
    <location>
        <begin position="428"/>
        <end position="439"/>
    </location>
</feature>
<feature type="compositionally biased region" description="Low complexity" evidence="2">
    <location>
        <begin position="367"/>
        <end position="380"/>
    </location>
</feature>
<dbReference type="AlphaFoldDB" id="A0A8H2WWZ6"/>
<sequence length="1083" mass="114855">MDHSSRPSSPSTLPNAASNTNATRPLNATPRAGFRPLRMATSTTTAGSRPTSTIGGASRPTSVVGASRPTSIIGSPSGLSPRSENNPIPRSNSPAPRLGTIQKIGRGKTVDSASASASASASSQITPTPRSPAASRFTPEARTNSLYSLKAESDSTQSPRSTSVPLVDEPLGIQHTESPIASPTSNTAAFASLSAALGLDINGDSNTPPSPSTAGLRLGLSRSSSGYSDVVIDDDDDTGSRVGVAIADSDVPNSAQTATFPISPVPPPIIGAPPSPGNGKTRKETRQPTRLDSINLNSEGVGSPPTLVDTPQLQPVDLGSSESKEESSQAQSADLDKKNETERVQSQHSDTWISRQSTLSTMTTLSLGGKSITSSSAESTDSARARKVRPDSLLLTVKPGEPPLIYCVAVVDFNHLVGPRIEFAYPPIPGSDLPPPPEPSDPDSPAVEPNTLLADPAIQRILPFLALPDGAHLSAEDYTYFHVIQGMKEDGSMEGDIQGGDTVFGISCNRQLATSELLTRSADVTRSTVQKALVVLARKPLFGAIRDRLGVVTRAFFGQRDFSETGILVDFYHSLEKSLRSQLTESSLYMGTSLRELLHKFRHRTLTLLKLLMLQKRIMFYGHPVERLCTYQYSLVSLVPGLLLALEDAGAPAFDRRAGQTERPSELKTSDRKSMMRFMGLPLNLFGGGAFFQPYMPLQQVDMLKSEAWLCDGQGRPIPLSPNKRTRSRICSLMQLETGTFEFSNPTAERQGALTAADRKFIDDLVKDVNEGWNDADPSRPLGMQYVLWSPQGVVANEAFMGRFKGSDDYLRAKFEEYIYTALSTVKYADFLNKGKQSEVLVPGTASESSVPYFNEAWVAGFRTTRAYDQWNRITDPVLFDIIEPKHPCAGQVTLASDLGLRISEGLNDLRLEENLGPTRDRISNVISMGSAGFFKAVEGFRSDVSSRMAAQRAAAAAAEGADSHSTSDPGAVKAAQSATPMSPPIKPVDAIAAPALASEPATNPSSSPAPASTSAPAPTPATAPAAPTAPPSTGGGWGSFFASKAASFRSSRLSTTSQPSGAPAGTASAPGTPEVKPTDVTK</sequence>
<feature type="compositionally biased region" description="Low complexity" evidence="2">
    <location>
        <begin position="112"/>
        <end position="123"/>
    </location>
</feature>
<feature type="region of interest" description="Disordered" evidence="2">
    <location>
        <begin position="428"/>
        <end position="449"/>
    </location>
</feature>
<feature type="compositionally biased region" description="Polar residues" evidence="2">
    <location>
        <begin position="290"/>
        <end position="300"/>
    </location>
</feature>
<reference evidence="4" key="1">
    <citation type="submission" date="2021-01" db="EMBL/GenBank/DDBJ databases">
        <authorList>
            <person name="Kaushik A."/>
        </authorList>
    </citation>
    <scope>NUCLEOTIDE SEQUENCE</scope>
    <source>
        <strain evidence="4">AG1-1A</strain>
    </source>
</reference>
<dbReference type="Pfam" id="PF09794">
    <property type="entry name" value="Avl9"/>
    <property type="match status" value="1"/>
</dbReference>
<proteinExistence type="inferred from homology"/>
<organism evidence="4 5">
    <name type="scientific">Rhizoctonia solani</name>
    <dbReference type="NCBI Taxonomy" id="456999"/>
    <lineage>
        <taxon>Eukaryota</taxon>
        <taxon>Fungi</taxon>
        <taxon>Dikarya</taxon>
        <taxon>Basidiomycota</taxon>
        <taxon>Agaricomycotina</taxon>
        <taxon>Agaricomycetes</taxon>
        <taxon>Cantharellales</taxon>
        <taxon>Ceratobasidiaceae</taxon>
        <taxon>Rhizoctonia</taxon>
    </lineage>
</organism>
<dbReference type="PROSITE" id="PS50211">
    <property type="entry name" value="DENN"/>
    <property type="match status" value="1"/>
</dbReference>
<evidence type="ECO:0000313" key="5">
    <source>
        <dbReference type="Proteomes" id="UP000663840"/>
    </source>
</evidence>
<comment type="caution">
    <text evidence="4">The sequence shown here is derived from an EMBL/GenBank/DDBJ whole genome shotgun (WGS) entry which is preliminary data.</text>
</comment>
<protein>
    <recommendedName>
        <fullName evidence="3">UDENN domain-containing protein</fullName>
    </recommendedName>
</protein>
<feature type="region of interest" description="Disordered" evidence="2">
    <location>
        <begin position="202"/>
        <end position="355"/>
    </location>
</feature>
<feature type="compositionally biased region" description="Polar residues" evidence="2">
    <location>
        <begin position="346"/>
        <end position="355"/>
    </location>
</feature>
<evidence type="ECO:0000256" key="1">
    <source>
        <dbReference type="ARBA" id="ARBA00038178"/>
    </source>
</evidence>
<evidence type="ECO:0000259" key="3">
    <source>
        <dbReference type="PROSITE" id="PS50211"/>
    </source>
</evidence>
<feature type="compositionally biased region" description="Low complexity" evidence="2">
    <location>
        <begin position="1040"/>
        <end position="1074"/>
    </location>
</feature>
<gene>
    <name evidence="4" type="ORF">RDB_LOCUS41804</name>
</gene>
<feature type="compositionally biased region" description="Basic and acidic residues" evidence="2">
    <location>
        <begin position="334"/>
        <end position="345"/>
    </location>
</feature>
<dbReference type="GO" id="GO:0005737">
    <property type="term" value="C:cytoplasm"/>
    <property type="evidence" value="ECO:0007669"/>
    <property type="project" value="TreeGrafter"/>
</dbReference>
<feature type="compositionally biased region" description="Low complexity" evidence="2">
    <location>
        <begin position="991"/>
        <end position="1027"/>
    </location>
</feature>
<comment type="similarity">
    <text evidence="1">Belongs to the AVL9 family.</text>
</comment>
<feature type="region of interest" description="Disordered" evidence="2">
    <location>
        <begin position="959"/>
        <end position="1083"/>
    </location>
</feature>
<feature type="compositionally biased region" description="Polar residues" evidence="2">
    <location>
        <begin position="40"/>
        <end position="61"/>
    </location>
</feature>
<feature type="compositionally biased region" description="Polar residues" evidence="2">
    <location>
        <begin position="1"/>
        <end position="26"/>
    </location>
</feature>
<dbReference type="Proteomes" id="UP000663840">
    <property type="component" value="Unassembled WGS sequence"/>
</dbReference>
<feature type="compositionally biased region" description="Pro residues" evidence="2">
    <location>
        <begin position="263"/>
        <end position="276"/>
    </location>
</feature>
<dbReference type="EMBL" id="CAJMWR010000904">
    <property type="protein sequence ID" value="CAE6407456.1"/>
    <property type="molecule type" value="Genomic_DNA"/>
</dbReference>
<feature type="region of interest" description="Disordered" evidence="2">
    <location>
        <begin position="1"/>
        <end position="140"/>
    </location>
</feature>
<dbReference type="InterPro" id="IPR037516">
    <property type="entry name" value="Tripartite_DENN"/>
</dbReference>